<dbReference type="KEGG" id="rid:RIdsm_05596"/>
<gene>
    <name evidence="2" type="ORF">RIdsm_05596</name>
    <name evidence="1" type="ORF">XM52_28055</name>
</gene>
<dbReference type="RefSeq" id="WP_143100582.1">
    <property type="nucleotide sequence ID" value="NZ_CP031599.1"/>
</dbReference>
<dbReference type="OrthoDB" id="8114072at2"/>
<dbReference type="Proteomes" id="UP000051401">
    <property type="component" value="Unassembled WGS sequence"/>
</dbReference>
<geneLocation type="plasmid" evidence="4">
    <name>pridsm_01</name>
</geneLocation>
<sequence>MFNYDHFEVGKKYGSDSFTVDRDQIDKWLSVYPDDDNGDLMPPGMIAMIQIQCYMACITPRPKGNVHGSQVFDLRRMPKVSETLTTDVECTKKEIRKGRKWVETTYTTRGDEGDVVFTGVMTTLVAA</sequence>
<dbReference type="InterPro" id="IPR029069">
    <property type="entry name" value="HotDog_dom_sf"/>
</dbReference>
<dbReference type="AlphaFoldDB" id="A0A0T5NVM2"/>
<name>A0A0T5NVM2_9RHOB</name>
<protein>
    <recommendedName>
        <fullName evidence="5">N-terminal of MaoC-like dehydratase domain-containing protein</fullName>
    </recommendedName>
</protein>
<accession>A0A0T5NVM2</accession>
<organism evidence="1 3">
    <name type="scientific">Roseovarius indicus</name>
    <dbReference type="NCBI Taxonomy" id="540747"/>
    <lineage>
        <taxon>Bacteria</taxon>
        <taxon>Pseudomonadati</taxon>
        <taxon>Pseudomonadota</taxon>
        <taxon>Alphaproteobacteria</taxon>
        <taxon>Rhodobacterales</taxon>
        <taxon>Roseobacteraceae</taxon>
        <taxon>Roseovarius</taxon>
    </lineage>
</organism>
<evidence type="ECO:0000313" key="4">
    <source>
        <dbReference type="Proteomes" id="UP000325785"/>
    </source>
</evidence>
<geneLocation type="plasmid" evidence="2">
    <name>pRIdsm_01</name>
</geneLocation>
<dbReference type="EMBL" id="CP031599">
    <property type="protein sequence ID" value="QEW29750.1"/>
    <property type="molecule type" value="Genomic_DNA"/>
</dbReference>
<dbReference type="STRING" id="540747.SAMN04488031_1297"/>
<dbReference type="Proteomes" id="UP000325785">
    <property type="component" value="Plasmid pRIdsm_01"/>
</dbReference>
<dbReference type="SUPFAM" id="SSF54637">
    <property type="entry name" value="Thioesterase/thiol ester dehydrase-isomerase"/>
    <property type="match status" value="1"/>
</dbReference>
<reference evidence="1 3" key="1">
    <citation type="submission" date="2015-04" db="EMBL/GenBank/DDBJ databases">
        <title>The draft genome sequence of Roseovarius indicus B108T.</title>
        <authorList>
            <person name="Li G."/>
            <person name="Lai Q."/>
            <person name="Shao Z."/>
            <person name="Yan P."/>
        </authorList>
    </citation>
    <scope>NUCLEOTIDE SEQUENCE [LARGE SCALE GENOMIC DNA]</scope>
    <source>
        <strain evidence="1 3">B108</strain>
    </source>
</reference>
<evidence type="ECO:0000313" key="1">
    <source>
        <dbReference type="EMBL" id="KRS12948.1"/>
    </source>
</evidence>
<dbReference type="Gene3D" id="3.10.129.10">
    <property type="entry name" value="Hotdog Thioesterase"/>
    <property type="match status" value="1"/>
</dbReference>
<evidence type="ECO:0008006" key="5">
    <source>
        <dbReference type="Google" id="ProtNLM"/>
    </source>
</evidence>
<keyword evidence="2" id="KW-0614">Plasmid</keyword>
<evidence type="ECO:0000313" key="2">
    <source>
        <dbReference type="EMBL" id="QEW29750.1"/>
    </source>
</evidence>
<evidence type="ECO:0000313" key="3">
    <source>
        <dbReference type="Proteomes" id="UP000051401"/>
    </source>
</evidence>
<keyword evidence="3" id="KW-1185">Reference proteome</keyword>
<dbReference type="EMBL" id="LAXI01000040">
    <property type="protein sequence ID" value="KRS12948.1"/>
    <property type="molecule type" value="Genomic_DNA"/>
</dbReference>
<proteinExistence type="predicted"/>
<dbReference type="CDD" id="cd03441">
    <property type="entry name" value="R_hydratase_like"/>
    <property type="match status" value="1"/>
</dbReference>
<dbReference type="PATRIC" id="fig|540747.5.peg.4740"/>
<reference evidence="2 4" key="2">
    <citation type="submission" date="2018-08" db="EMBL/GenBank/DDBJ databases">
        <title>Genetic Globetrotter - A new plasmid hitch-hiking vast phylogenetic and geographic distances.</title>
        <authorList>
            <person name="Vollmers J."/>
            <person name="Petersen J."/>
        </authorList>
    </citation>
    <scope>NUCLEOTIDE SEQUENCE [LARGE SCALE GENOMIC DNA]</scope>
    <source>
        <strain evidence="2 4">DSM 26383</strain>
        <plasmid evidence="4">pridsm_01</plasmid>
        <plasmid evidence="2">pRIdsm_01</plasmid>
    </source>
</reference>